<evidence type="ECO:0000256" key="3">
    <source>
        <dbReference type="ARBA" id="ARBA00022475"/>
    </source>
</evidence>
<organism evidence="9 10">
    <name type="scientific">Candidatus Scatousia excrementipullorum</name>
    <dbReference type="NCBI Taxonomy" id="2840936"/>
    <lineage>
        <taxon>Bacteria</taxon>
        <taxon>Candidatus Scatousia</taxon>
    </lineage>
</organism>
<dbReference type="GO" id="GO:0005886">
    <property type="term" value="C:plasma membrane"/>
    <property type="evidence" value="ECO:0007669"/>
    <property type="project" value="UniProtKB-SubCell"/>
</dbReference>
<evidence type="ECO:0000256" key="8">
    <source>
        <dbReference type="SAM" id="Phobius"/>
    </source>
</evidence>
<comment type="similarity">
    <text evidence="2 7">Belongs to the ExbD/TolR family.</text>
</comment>
<evidence type="ECO:0000313" key="10">
    <source>
        <dbReference type="Proteomes" id="UP000823632"/>
    </source>
</evidence>
<keyword evidence="4 7" id="KW-0812">Transmembrane</keyword>
<keyword evidence="5 8" id="KW-1133">Transmembrane helix</keyword>
<evidence type="ECO:0000256" key="4">
    <source>
        <dbReference type="ARBA" id="ARBA00022692"/>
    </source>
</evidence>
<evidence type="ECO:0000313" key="9">
    <source>
        <dbReference type="EMBL" id="MBO8430170.1"/>
    </source>
</evidence>
<dbReference type="InterPro" id="IPR003400">
    <property type="entry name" value="ExbD"/>
</dbReference>
<dbReference type="EMBL" id="JADIND010000047">
    <property type="protein sequence ID" value="MBO8430170.1"/>
    <property type="molecule type" value="Genomic_DNA"/>
</dbReference>
<sequence>MAIGSNKKAKMFTEINITPLTDIFLVLLIIMMVVAPSFQSMDNAITVPEINSGVAIEEKNATVSITKEGLMYINGREIPAETLTDELIALKPTLEKPEVVVKADEKVKSSEIMKVMNAAQDAEYKKLIVAGEPLTKKEQRDLQQQNNNQGA</sequence>
<dbReference type="Gene3D" id="3.30.420.270">
    <property type="match status" value="1"/>
</dbReference>
<keyword evidence="7" id="KW-0653">Protein transport</keyword>
<evidence type="ECO:0000256" key="7">
    <source>
        <dbReference type="RuleBase" id="RU003879"/>
    </source>
</evidence>
<reference evidence="9" key="1">
    <citation type="submission" date="2020-10" db="EMBL/GenBank/DDBJ databases">
        <authorList>
            <person name="Gilroy R."/>
        </authorList>
    </citation>
    <scope>NUCLEOTIDE SEQUENCE</scope>
    <source>
        <strain evidence="9">10192</strain>
    </source>
</reference>
<evidence type="ECO:0000256" key="2">
    <source>
        <dbReference type="ARBA" id="ARBA00005811"/>
    </source>
</evidence>
<keyword evidence="3" id="KW-1003">Cell membrane</keyword>
<evidence type="ECO:0000256" key="5">
    <source>
        <dbReference type="ARBA" id="ARBA00022989"/>
    </source>
</evidence>
<keyword evidence="6 8" id="KW-0472">Membrane</keyword>
<dbReference type="Pfam" id="PF02472">
    <property type="entry name" value="ExbD"/>
    <property type="match status" value="1"/>
</dbReference>
<dbReference type="PANTHER" id="PTHR30558">
    <property type="entry name" value="EXBD MEMBRANE COMPONENT OF PMF-DRIVEN MACROMOLECULE IMPORT SYSTEM"/>
    <property type="match status" value="1"/>
</dbReference>
<name>A0A9D9DP26_9BACT</name>
<dbReference type="AlphaFoldDB" id="A0A9D9DP26"/>
<evidence type="ECO:0000256" key="1">
    <source>
        <dbReference type="ARBA" id="ARBA00004162"/>
    </source>
</evidence>
<comment type="caution">
    <text evidence="9">The sequence shown here is derived from an EMBL/GenBank/DDBJ whole genome shotgun (WGS) entry which is preliminary data.</text>
</comment>
<keyword evidence="7" id="KW-0813">Transport</keyword>
<gene>
    <name evidence="9" type="ORF">IAC76_02165</name>
</gene>
<feature type="transmembrane region" description="Helical" evidence="8">
    <location>
        <begin position="20"/>
        <end position="38"/>
    </location>
</feature>
<dbReference type="GO" id="GO:0022857">
    <property type="term" value="F:transmembrane transporter activity"/>
    <property type="evidence" value="ECO:0007669"/>
    <property type="project" value="InterPro"/>
</dbReference>
<proteinExistence type="inferred from homology"/>
<dbReference type="PANTHER" id="PTHR30558:SF7">
    <property type="entry name" value="TOL-PAL SYSTEM PROTEIN TOLR"/>
    <property type="match status" value="1"/>
</dbReference>
<accession>A0A9D9DP26</accession>
<dbReference type="Proteomes" id="UP000823632">
    <property type="component" value="Unassembled WGS sequence"/>
</dbReference>
<dbReference type="GO" id="GO:0015031">
    <property type="term" value="P:protein transport"/>
    <property type="evidence" value="ECO:0007669"/>
    <property type="project" value="UniProtKB-KW"/>
</dbReference>
<reference evidence="9" key="2">
    <citation type="journal article" date="2021" name="PeerJ">
        <title>Extensive microbial diversity within the chicken gut microbiome revealed by metagenomics and culture.</title>
        <authorList>
            <person name="Gilroy R."/>
            <person name="Ravi A."/>
            <person name="Getino M."/>
            <person name="Pursley I."/>
            <person name="Horton D.L."/>
            <person name="Alikhan N.F."/>
            <person name="Baker D."/>
            <person name="Gharbi K."/>
            <person name="Hall N."/>
            <person name="Watson M."/>
            <person name="Adriaenssens E.M."/>
            <person name="Foster-Nyarko E."/>
            <person name="Jarju S."/>
            <person name="Secka A."/>
            <person name="Antonio M."/>
            <person name="Oren A."/>
            <person name="Chaudhuri R.R."/>
            <person name="La Ragione R."/>
            <person name="Hildebrand F."/>
            <person name="Pallen M.J."/>
        </authorList>
    </citation>
    <scope>NUCLEOTIDE SEQUENCE</scope>
    <source>
        <strain evidence="9">10192</strain>
    </source>
</reference>
<protein>
    <submittedName>
        <fullName evidence="9">Biopolymer transporter ExbD</fullName>
    </submittedName>
</protein>
<evidence type="ECO:0000256" key="6">
    <source>
        <dbReference type="ARBA" id="ARBA00023136"/>
    </source>
</evidence>
<comment type="subcellular location">
    <subcellularLocation>
        <location evidence="1">Cell membrane</location>
        <topology evidence="1">Single-pass membrane protein</topology>
    </subcellularLocation>
    <subcellularLocation>
        <location evidence="7">Cell membrane</location>
        <topology evidence="7">Single-pass type II membrane protein</topology>
    </subcellularLocation>
</comment>